<feature type="transmembrane region" description="Helical" evidence="1">
    <location>
        <begin position="713"/>
        <end position="737"/>
    </location>
</feature>
<protein>
    <submittedName>
        <fullName evidence="2">Uncharacterized protein</fullName>
    </submittedName>
</protein>
<dbReference type="AlphaFoldDB" id="A0AA88YFB1"/>
<comment type="caution">
    <text evidence="2">The sequence shown here is derived from an EMBL/GenBank/DDBJ whole genome shotgun (WGS) entry which is preliminary data.</text>
</comment>
<evidence type="ECO:0000256" key="1">
    <source>
        <dbReference type="SAM" id="Phobius"/>
    </source>
</evidence>
<evidence type="ECO:0000313" key="2">
    <source>
        <dbReference type="EMBL" id="KAK3100591.1"/>
    </source>
</evidence>
<keyword evidence="1" id="KW-1133">Transmembrane helix</keyword>
<keyword evidence="1" id="KW-0812">Transmembrane</keyword>
<reference evidence="2" key="1">
    <citation type="submission" date="2019-08" db="EMBL/GenBank/DDBJ databases">
        <title>The improved chromosome-level genome for the pearl oyster Pinctada fucata martensii using PacBio sequencing and Hi-C.</title>
        <authorList>
            <person name="Zheng Z."/>
        </authorList>
    </citation>
    <scope>NUCLEOTIDE SEQUENCE</scope>
    <source>
        <strain evidence="2">ZZ-2019</strain>
        <tissue evidence="2">Adductor muscle</tissue>
    </source>
</reference>
<proteinExistence type="predicted"/>
<accession>A0AA88YFB1</accession>
<keyword evidence="1" id="KW-0472">Membrane</keyword>
<keyword evidence="3" id="KW-1185">Reference proteome</keyword>
<dbReference type="EMBL" id="VSWD01000006">
    <property type="protein sequence ID" value="KAK3100591.1"/>
    <property type="molecule type" value="Genomic_DNA"/>
</dbReference>
<evidence type="ECO:0000313" key="3">
    <source>
        <dbReference type="Proteomes" id="UP001186944"/>
    </source>
</evidence>
<sequence length="860" mass="97348">MYNIKKIHSAKFKQGKRITRIIWEDNSSSWEPDESFNQDVLDIINRLFTKRGPFLQSWFGLLALLVLISVVAPIDSKIIRSDRMDTIQRLNYGVMFQPASKLVLSQEYWTHTFHLRLPERLKASSAPRCSSNSSYCIMLNDVISTVHNIHTQTQGHVHEVIKSIKSLIPATDFSSNSKSTRSFLPFIGSLAETLFGTATVEDVRLLASHVNALNSQTRNFAKAMQHTEARLSSFMSVVDEKTTNLLRGIELNKDIIEKLTVAFNAKLITLEKILTNVSSMLVQQVNEASEIRSNLANFLSAVQSLVEGKISPFLIPRSKFNAVIKSITKSLQKHHKGFFLTYTDPSYFYSHAKFIYARHYANLYISVKFPVSTHEKPLQLYKIITLPVPLNNTSNHATQLLNIPDYLAVTHHHDYFVHLSSTDLQKCTSTPLSLCTNNLPLSPLSTPDCIMAIFENKPKRVAKLCDFRFVPNILKSQLIELSSTSVIVYKVDSLKRNCPDEQTIVEGCTFCLMNIPCKCSFSTDTLYLPPRLVSCYNENSNGTTLHPFNLALLQEFFDEQKLFNMMANTTFAQPITFEIPNFKIYNHSMNNILADDHKYHLSLKKMAEATKKDAIIFKHLAEPLANGIITIPNAWPDTNTFLIFGTMTATARSWVLCIFALYKLRSLTVAMGVLQNVVPARSQTLPVFIYKNPLVTTEAPMSLEKLMLSEISWVHGVFIACICIILFLMACIFFLWYKKPSKGTVLLLEVTSGYNCVLIPLIKLPLCPSYYNFSSPKIEDISVTSFPSLKITAVWQPFTVVDKQSGKSISIPNSVSISYIKYRRVTKILSEPFCAYLYISHHGHSTILPQQSSIQEMLDI</sequence>
<dbReference type="Proteomes" id="UP001186944">
    <property type="component" value="Unassembled WGS sequence"/>
</dbReference>
<organism evidence="2 3">
    <name type="scientific">Pinctada imbricata</name>
    <name type="common">Atlantic pearl-oyster</name>
    <name type="synonym">Pinctada martensii</name>
    <dbReference type="NCBI Taxonomy" id="66713"/>
    <lineage>
        <taxon>Eukaryota</taxon>
        <taxon>Metazoa</taxon>
        <taxon>Spiralia</taxon>
        <taxon>Lophotrochozoa</taxon>
        <taxon>Mollusca</taxon>
        <taxon>Bivalvia</taxon>
        <taxon>Autobranchia</taxon>
        <taxon>Pteriomorphia</taxon>
        <taxon>Pterioida</taxon>
        <taxon>Pterioidea</taxon>
        <taxon>Pteriidae</taxon>
        <taxon>Pinctada</taxon>
    </lineage>
</organism>
<name>A0AA88YFB1_PINIB</name>
<feature type="transmembrane region" description="Helical" evidence="1">
    <location>
        <begin position="55"/>
        <end position="74"/>
    </location>
</feature>
<gene>
    <name evidence="2" type="ORF">FSP39_022245</name>
</gene>